<comment type="caution">
    <text evidence="2">The sequence shown here is derived from an EMBL/GenBank/DDBJ whole genome shotgun (WGS) entry which is preliminary data.</text>
</comment>
<evidence type="ECO:0000256" key="1">
    <source>
        <dbReference type="SAM" id="MobiDB-lite"/>
    </source>
</evidence>
<evidence type="ECO:0000313" key="2">
    <source>
        <dbReference type="EMBL" id="KAG7044769.1"/>
    </source>
</evidence>
<sequence>MSISPHFHSLRSVTAVPGTWTPKVSFLPPLRSRYLHRTTAQQWSSLIRSTLFQSPLVVQGLEHAIVDLDSAVGMVGASFSRNRSCVSQVSYCRFFYLRSTLPVEMTDFGFGELKQGKSAVLPPWVCQQPSAVGQGQPESFSITRLSDNPWPMTSASSQLVAQPGKPQHDGPKWRTRTSRVPSMFYTRATDKRSLICFLRCIGFITSPLTKNPSLHHHILQGLRPPRGQIQATTKTCRT</sequence>
<evidence type="ECO:0000313" key="3">
    <source>
        <dbReference type="Proteomes" id="UP000699042"/>
    </source>
</evidence>
<name>A0A9P7UB68_9PEZI</name>
<accession>A0A9P7UB68</accession>
<organism evidence="2 3">
    <name type="scientific">Colletotrichum scovillei</name>
    <dbReference type="NCBI Taxonomy" id="1209932"/>
    <lineage>
        <taxon>Eukaryota</taxon>
        <taxon>Fungi</taxon>
        <taxon>Dikarya</taxon>
        <taxon>Ascomycota</taxon>
        <taxon>Pezizomycotina</taxon>
        <taxon>Sordariomycetes</taxon>
        <taxon>Hypocreomycetidae</taxon>
        <taxon>Glomerellales</taxon>
        <taxon>Glomerellaceae</taxon>
        <taxon>Colletotrichum</taxon>
        <taxon>Colletotrichum acutatum species complex</taxon>
    </lineage>
</organism>
<dbReference type="EMBL" id="JAESDN010000010">
    <property type="protein sequence ID" value="KAG7044769.1"/>
    <property type="molecule type" value="Genomic_DNA"/>
</dbReference>
<keyword evidence="3" id="KW-1185">Reference proteome</keyword>
<reference evidence="2" key="1">
    <citation type="submission" date="2021-05" db="EMBL/GenBank/DDBJ databases">
        <title>Comparative genomics of three Colletotrichum scovillei strains and genetic complementation revealed genes involved fungal growth and virulence on chili pepper.</title>
        <authorList>
            <person name="Hsieh D.-K."/>
            <person name="Chuang S.-C."/>
            <person name="Chen C.-Y."/>
            <person name="Chao Y.-T."/>
            <person name="Lu M.-Y.J."/>
            <person name="Lee M.-H."/>
            <person name="Shih M.-C."/>
        </authorList>
    </citation>
    <scope>NUCLEOTIDE SEQUENCE</scope>
    <source>
        <strain evidence="2">Coll-153</strain>
    </source>
</reference>
<dbReference type="Proteomes" id="UP000699042">
    <property type="component" value="Unassembled WGS sequence"/>
</dbReference>
<gene>
    <name evidence="2" type="ORF">JMJ77_004230</name>
</gene>
<proteinExistence type="predicted"/>
<protein>
    <submittedName>
        <fullName evidence="2">Uncharacterized protein</fullName>
    </submittedName>
</protein>
<feature type="region of interest" description="Disordered" evidence="1">
    <location>
        <begin position="153"/>
        <end position="175"/>
    </location>
</feature>
<dbReference type="AlphaFoldDB" id="A0A9P7UB68"/>